<keyword evidence="7" id="KW-1185">Reference proteome</keyword>
<evidence type="ECO:0000256" key="1">
    <source>
        <dbReference type="ARBA" id="ARBA00005495"/>
    </source>
</evidence>
<reference evidence="6 7" key="1">
    <citation type="journal article" date="2016" name="Genome Biol. Evol.">
        <title>Divergent and convergent evolution of fungal pathogenicity.</title>
        <authorList>
            <person name="Shang Y."/>
            <person name="Xiao G."/>
            <person name="Zheng P."/>
            <person name="Cen K."/>
            <person name="Zhan S."/>
            <person name="Wang C."/>
        </authorList>
    </citation>
    <scope>NUCLEOTIDE SEQUENCE [LARGE SCALE GENOMIC DNA]</scope>
    <source>
        <strain evidence="6 7">ARSEF 7405</strain>
    </source>
</reference>
<protein>
    <submittedName>
        <fullName evidence="6">Mss4-like protein</fullName>
    </submittedName>
</protein>
<evidence type="ECO:0000313" key="7">
    <source>
        <dbReference type="Proteomes" id="UP000242877"/>
    </source>
</evidence>
<dbReference type="InterPro" id="IPR011057">
    <property type="entry name" value="Mss4-like_sf"/>
</dbReference>
<dbReference type="EMBL" id="AZGZ01000022">
    <property type="protein sequence ID" value="KZZ89070.1"/>
    <property type="molecule type" value="Genomic_DNA"/>
</dbReference>
<dbReference type="PANTHER" id="PTHR33337:SF30">
    <property type="entry name" value="DUF636 DOMAIN PROTEIN (AFU_ORTHOLOGUE AFUA_1G03180)"/>
    <property type="match status" value="1"/>
</dbReference>
<dbReference type="InterPro" id="IPR006913">
    <property type="entry name" value="CENP-V/GFA"/>
</dbReference>
<keyword evidence="2" id="KW-0479">Metal-binding</keyword>
<gene>
    <name evidence="6" type="ORF">AAP_04555</name>
</gene>
<name>A0A166NCA1_9EURO</name>
<dbReference type="PANTHER" id="PTHR33337">
    <property type="entry name" value="GFA DOMAIN-CONTAINING PROTEIN"/>
    <property type="match status" value="1"/>
</dbReference>
<accession>A0A166NCA1</accession>
<keyword evidence="3" id="KW-0862">Zinc</keyword>
<evidence type="ECO:0000313" key="6">
    <source>
        <dbReference type="EMBL" id="KZZ89070.1"/>
    </source>
</evidence>
<dbReference type="OrthoDB" id="1601230at2759"/>
<dbReference type="VEuPathDB" id="FungiDB:AAP_04555"/>
<proteinExistence type="inferred from homology"/>
<dbReference type="AlphaFoldDB" id="A0A166NCA1"/>
<comment type="caution">
    <text evidence="6">The sequence shown here is derived from an EMBL/GenBank/DDBJ whole genome shotgun (WGS) entry which is preliminary data.</text>
</comment>
<evidence type="ECO:0000256" key="4">
    <source>
        <dbReference type="ARBA" id="ARBA00023239"/>
    </source>
</evidence>
<dbReference type="Proteomes" id="UP000242877">
    <property type="component" value="Unassembled WGS sequence"/>
</dbReference>
<evidence type="ECO:0000259" key="5">
    <source>
        <dbReference type="PROSITE" id="PS51891"/>
    </source>
</evidence>
<dbReference type="GO" id="GO:0046872">
    <property type="term" value="F:metal ion binding"/>
    <property type="evidence" value="ECO:0007669"/>
    <property type="project" value="UniProtKB-KW"/>
</dbReference>
<evidence type="ECO:0000256" key="3">
    <source>
        <dbReference type="ARBA" id="ARBA00022833"/>
    </source>
</evidence>
<evidence type="ECO:0000256" key="2">
    <source>
        <dbReference type="ARBA" id="ARBA00022723"/>
    </source>
</evidence>
<keyword evidence="4" id="KW-0456">Lyase</keyword>
<feature type="domain" description="CENP-V/GFA" evidence="5">
    <location>
        <begin position="4"/>
        <end position="123"/>
    </location>
</feature>
<organism evidence="6 7">
    <name type="scientific">Ascosphaera apis ARSEF 7405</name>
    <dbReference type="NCBI Taxonomy" id="392613"/>
    <lineage>
        <taxon>Eukaryota</taxon>
        <taxon>Fungi</taxon>
        <taxon>Dikarya</taxon>
        <taxon>Ascomycota</taxon>
        <taxon>Pezizomycotina</taxon>
        <taxon>Eurotiomycetes</taxon>
        <taxon>Eurotiomycetidae</taxon>
        <taxon>Onygenales</taxon>
        <taxon>Ascosphaeraceae</taxon>
        <taxon>Ascosphaera</taxon>
    </lineage>
</organism>
<dbReference type="GO" id="GO:0016846">
    <property type="term" value="F:carbon-sulfur lyase activity"/>
    <property type="evidence" value="ECO:0007669"/>
    <property type="project" value="InterPro"/>
</dbReference>
<dbReference type="PROSITE" id="PS51891">
    <property type="entry name" value="CENP_V_GFA"/>
    <property type="match status" value="1"/>
</dbReference>
<comment type="similarity">
    <text evidence="1">Belongs to the Gfa family.</text>
</comment>
<dbReference type="Gene3D" id="3.90.1590.10">
    <property type="entry name" value="glutathione-dependent formaldehyde- activating enzyme (gfa)"/>
    <property type="match status" value="1"/>
</dbReference>
<sequence length="139" mass="15550">MTKHHGRCHCGQVDYDVDIPDQENHILCHCSACKYMSGGEYTVNHYIPSKNLHINKGDLSTYTYLGDSGQPVHCHFCTNCASPIYNHPESAGQNYVLRTSSVDHAFDWPVVAEVEAAHRAKWQPDVAPSDHIYEAEPPA</sequence>
<dbReference type="Pfam" id="PF04828">
    <property type="entry name" value="GFA"/>
    <property type="match status" value="1"/>
</dbReference>
<dbReference type="SUPFAM" id="SSF51316">
    <property type="entry name" value="Mss4-like"/>
    <property type="match status" value="1"/>
</dbReference>